<dbReference type="Pfam" id="PF22691">
    <property type="entry name" value="Thiolase_C_1"/>
    <property type="match status" value="1"/>
</dbReference>
<dbReference type="AlphaFoldDB" id="A0A1H0E6P5"/>
<proteinExistence type="predicted"/>
<keyword evidence="3" id="KW-0808">Transferase</keyword>
<protein>
    <submittedName>
        <fullName evidence="3">Acetyl-CoA acetyltransferase</fullName>
    </submittedName>
</protein>
<dbReference type="PANTHER" id="PTHR42870:SF1">
    <property type="entry name" value="NON-SPECIFIC LIPID-TRANSFER PROTEIN-LIKE 2"/>
    <property type="match status" value="1"/>
</dbReference>
<evidence type="ECO:0000313" key="3">
    <source>
        <dbReference type="EMBL" id="SDN78052.1"/>
    </source>
</evidence>
<dbReference type="InterPro" id="IPR055140">
    <property type="entry name" value="Thiolase_C_2"/>
</dbReference>
<dbReference type="PIRSF" id="PIRSF000429">
    <property type="entry name" value="Ac-CoA_Ac_transf"/>
    <property type="match status" value="1"/>
</dbReference>
<keyword evidence="4" id="KW-1185">Reference proteome</keyword>
<dbReference type="RefSeq" id="WP_084313276.1">
    <property type="nucleotide sequence ID" value="NZ_FNIJ01000005.1"/>
</dbReference>
<evidence type="ECO:0000259" key="2">
    <source>
        <dbReference type="Pfam" id="PF22691"/>
    </source>
</evidence>
<dbReference type="OrthoDB" id="7053663at2"/>
<feature type="domain" description="Thiolase N-terminal" evidence="1">
    <location>
        <begin position="25"/>
        <end position="224"/>
    </location>
</feature>
<dbReference type="EMBL" id="FNIJ01000005">
    <property type="protein sequence ID" value="SDN78052.1"/>
    <property type="molecule type" value="Genomic_DNA"/>
</dbReference>
<dbReference type="Gene3D" id="3.40.47.10">
    <property type="match status" value="1"/>
</dbReference>
<dbReference type="STRING" id="198616.SAMN05216193_10561"/>
<dbReference type="PANTHER" id="PTHR42870">
    <property type="entry name" value="ACETYL-COA C-ACETYLTRANSFERASE"/>
    <property type="match status" value="1"/>
</dbReference>
<reference evidence="4" key="1">
    <citation type="submission" date="2016-10" db="EMBL/GenBank/DDBJ databases">
        <authorList>
            <person name="Varghese N."/>
            <person name="Submissions S."/>
        </authorList>
    </citation>
    <scope>NUCLEOTIDE SEQUENCE [LARGE SCALE GENOMIC DNA]</scope>
    <source>
        <strain evidence="4">JCM 21621</strain>
    </source>
</reference>
<evidence type="ECO:0000259" key="1">
    <source>
        <dbReference type="Pfam" id="PF00108"/>
    </source>
</evidence>
<dbReference type="InterPro" id="IPR002155">
    <property type="entry name" value="Thiolase"/>
</dbReference>
<dbReference type="CDD" id="cd00829">
    <property type="entry name" value="SCP-x_thiolase"/>
    <property type="match status" value="1"/>
</dbReference>
<dbReference type="SUPFAM" id="SSF53901">
    <property type="entry name" value="Thiolase-like"/>
    <property type="match status" value="2"/>
</dbReference>
<name>A0A1H0E6P5_9PSED</name>
<sequence>MKRRVNVLGVGVTGFSRPGDAPGFSQLAAEAAHLAIADAGVDPAQIRAAYAGFAGGHISRGCGVQGMDLAGLPDLGAICCGCSTAAFHLASQMIETGSAECALVVGFEWLEAGEPESVALDLDRSFAAQLQALQGSRKLAGRGLAQQIFAGAAREYMQRHGARRENFAMVALKAHEHASRNPRALYARSLTLDEVLAAEPVIDPLTALQCSQPANGAAAVVLCSDDFARRHAGARPVRIAAQASARMLLGEGGDGSFTWAAGHGLNATAAQLAYEQAGIGPDEIQVCELDDSFTASEVLLYESLGFCREGGAEGFIEDGDNSYGGRLVVNPSGGALSCGYARGAMPLVQCAELVTQLRGAAGPRQVKGARNALQQFLGLGGSSVVTIYQV</sequence>
<dbReference type="GO" id="GO:0003988">
    <property type="term" value="F:acetyl-CoA C-acyltransferase activity"/>
    <property type="evidence" value="ECO:0007669"/>
    <property type="project" value="UniProtKB-ARBA"/>
</dbReference>
<gene>
    <name evidence="3" type="ORF">SAMN05216193_10561</name>
</gene>
<dbReference type="InterPro" id="IPR016039">
    <property type="entry name" value="Thiolase-like"/>
</dbReference>
<dbReference type="Pfam" id="PF00108">
    <property type="entry name" value="Thiolase_N"/>
    <property type="match status" value="1"/>
</dbReference>
<organism evidence="3 4">
    <name type="scientific">Pseudomonas jinjuensis</name>
    <dbReference type="NCBI Taxonomy" id="198616"/>
    <lineage>
        <taxon>Bacteria</taxon>
        <taxon>Pseudomonadati</taxon>
        <taxon>Pseudomonadota</taxon>
        <taxon>Gammaproteobacteria</taxon>
        <taxon>Pseudomonadales</taxon>
        <taxon>Pseudomonadaceae</taxon>
        <taxon>Pseudomonas</taxon>
    </lineage>
</organism>
<evidence type="ECO:0000313" key="4">
    <source>
        <dbReference type="Proteomes" id="UP000242957"/>
    </source>
</evidence>
<accession>A0A1H0E6P5</accession>
<feature type="domain" description="Thiolase C-terminal" evidence="2">
    <location>
        <begin position="268"/>
        <end position="386"/>
    </location>
</feature>
<dbReference type="Proteomes" id="UP000242957">
    <property type="component" value="Unassembled WGS sequence"/>
</dbReference>
<dbReference type="InterPro" id="IPR020616">
    <property type="entry name" value="Thiolase_N"/>
</dbReference>